<dbReference type="SUPFAM" id="SSF53098">
    <property type="entry name" value="Ribonuclease H-like"/>
    <property type="match status" value="1"/>
</dbReference>
<dbReference type="Pfam" id="PF05699">
    <property type="entry name" value="Dimer_Tnp_hAT"/>
    <property type="match status" value="1"/>
</dbReference>
<sequence>MALRFKKNGICLSTGAGGGEERAERRVEFELRRAITMQSTSNRKVVPSPITTNQNSCKSFHDTMIEELNGERTGESSNMTTCIIVNFQDYLKKPYFPWSTDPLNYCLSEKSSGSIRPLLMWSKKICIPATSVPSEMLFSATGDLILDQRSRLSTYHVDILLFLNKNACSQKLTFKSSGLKSLWGMGN</sequence>
<evidence type="ECO:0000259" key="1">
    <source>
        <dbReference type="Pfam" id="PF05699"/>
    </source>
</evidence>
<dbReference type="PANTHER" id="PTHR47611">
    <property type="entry name" value="HAT DIMERISATION DOMAIN, C-TERMINAL"/>
    <property type="match status" value="1"/>
</dbReference>
<dbReference type="KEGG" id="dpx:DAPPUDRAFT_317904"/>
<keyword evidence="3" id="KW-1185">Reference proteome</keyword>
<dbReference type="OrthoDB" id="6381972at2759"/>
<dbReference type="PhylomeDB" id="E9GHB0"/>
<gene>
    <name evidence="2" type="ORF">DAPPUDRAFT_317904</name>
</gene>
<dbReference type="EMBL" id="GL732544">
    <property type="protein sequence ID" value="EFX81213.1"/>
    <property type="molecule type" value="Genomic_DNA"/>
</dbReference>
<organism evidence="2 3">
    <name type="scientific">Daphnia pulex</name>
    <name type="common">Water flea</name>
    <dbReference type="NCBI Taxonomy" id="6669"/>
    <lineage>
        <taxon>Eukaryota</taxon>
        <taxon>Metazoa</taxon>
        <taxon>Ecdysozoa</taxon>
        <taxon>Arthropoda</taxon>
        <taxon>Crustacea</taxon>
        <taxon>Branchiopoda</taxon>
        <taxon>Diplostraca</taxon>
        <taxon>Cladocera</taxon>
        <taxon>Anomopoda</taxon>
        <taxon>Daphniidae</taxon>
        <taxon>Daphnia</taxon>
    </lineage>
</organism>
<dbReference type="InParanoid" id="E9GHB0"/>
<name>E9GHB0_DAPPU</name>
<dbReference type="InterPro" id="IPR008906">
    <property type="entry name" value="HATC_C_dom"/>
</dbReference>
<feature type="domain" description="HAT C-terminal dimerisation" evidence="1">
    <location>
        <begin position="88"/>
        <end position="166"/>
    </location>
</feature>
<evidence type="ECO:0000313" key="3">
    <source>
        <dbReference type="Proteomes" id="UP000000305"/>
    </source>
</evidence>
<protein>
    <recommendedName>
        <fullName evidence="1">HAT C-terminal dimerisation domain-containing protein</fullName>
    </recommendedName>
</protein>
<proteinExistence type="predicted"/>
<dbReference type="InterPro" id="IPR012337">
    <property type="entry name" value="RNaseH-like_sf"/>
</dbReference>
<accession>E9GHB0</accession>
<evidence type="ECO:0000313" key="2">
    <source>
        <dbReference type="EMBL" id="EFX81213.1"/>
    </source>
</evidence>
<dbReference type="PANTHER" id="PTHR47611:SF3">
    <property type="entry name" value="HAT C-TERMINAL DIMERISATION DOMAIN-CONTAINING PROTEIN"/>
    <property type="match status" value="1"/>
</dbReference>
<dbReference type="AlphaFoldDB" id="E9GHB0"/>
<dbReference type="GO" id="GO:0046983">
    <property type="term" value="F:protein dimerization activity"/>
    <property type="evidence" value="ECO:0007669"/>
    <property type="project" value="InterPro"/>
</dbReference>
<dbReference type="Proteomes" id="UP000000305">
    <property type="component" value="Unassembled WGS sequence"/>
</dbReference>
<dbReference type="HOGENOM" id="CLU_1449102_0_0_1"/>
<reference evidence="2 3" key="1">
    <citation type="journal article" date="2011" name="Science">
        <title>The ecoresponsive genome of Daphnia pulex.</title>
        <authorList>
            <person name="Colbourne J.K."/>
            <person name="Pfrender M.E."/>
            <person name="Gilbert D."/>
            <person name="Thomas W.K."/>
            <person name="Tucker A."/>
            <person name="Oakley T.H."/>
            <person name="Tokishita S."/>
            <person name="Aerts A."/>
            <person name="Arnold G.J."/>
            <person name="Basu M.K."/>
            <person name="Bauer D.J."/>
            <person name="Caceres C.E."/>
            <person name="Carmel L."/>
            <person name="Casola C."/>
            <person name="Choi J.H."/>
            <person name="Detter J.C."/>
            <person name="Dong Q."/>
            <person name="Dusheyko S."/>
            <person name="Eads B.D."/>
            <person name="Frohlich T."/>
            <person name="Geiler-Samerotte K.A."/>
            <person name="Gerlach D."/>
            <person name="Hatcher P."/>
            <person name="Jogdeo S."/>
            <person name="Krijgsveld J."/>
            <person name="Kriventseva E.V."/>
            <person name="Kultz D."/>
            <person name="Laforsch C."/>
            <person name="Lindquist E."/>
            <person name="Lopez J."/>
            <person name="Manak J.R."/>
            <person name="Muller J."/>
            <person name="Pangilinan J."/>
            <person name="Patwardhan R.P."/>
            <person name="Pitluck S."/>
            <person name="Pritham E.J."/>
            <person name="Rechtsteiner A."/>
            <person name="Rho M."/>
            <person name="Rogozin I.B."/>
            <person name="Sakarya O."/>
            <person name="Salamov A."/>
            <person name="Schaack S."/>
            <person name="Shapiro H."/>
            <person name="Shiga Y."/>
            <person name="Skalitzky C."/>
            <person name="Smith Z."/>
            <person name="Souvorov A."/>
            <person name="Sung W."/>
            <person name="Tang Z."/>
            <person name="Tsuchiya D."/>
            <person name="Tu H."/>
            <person name="Vos H."/>
            <person name="Wang M."/>
            <person name="Wolf Y.I."/>
            <person name="Yamagata H."/>
            <person name="Yamada T."/>
            <person name="Ye Y."/>
            <person name="Shaw J.R."/>
            <person name="Andrews J."/>
            <person name="Crease T.J."/>
            <person name="Tang H."/>
            <person name="Lucas S.M."/>
            <person name="Robertson H.M."/>
            <person name="Bork P."/>
            <person name="Koonin E.V."/>
            <person name="Zdobnov E.M."/>
            <person name="Grigoriev I.V."/>
            <person name="Lynch M."/>
            <person name="Boore J.L."/>
        </authorList>
    </citation>
    <scope>NUCLEOTIDE SEQUENCE [LARGE SCALE GENOMIC DNA]</scope>
</reference>